<evidence type="ECO:0000259" key="4">
    <source>
        <dbReference type="PROSITE" id="PS50893"/>
    </source>
</evidence>
<dbReference type="InterPro" id="IPR017871">
    <property type="entry name" value="ABC_transporter-like_CS"/>
</dbReference>
<dbReference type="Pfam" id="PF00005">
    <property type="entry name" value="ABC_tran"/>
    <property type="match status" value="2"/>
</dbReference>
<organism evidence="5 6">
    <name type="scientific">Candidatus Gallacutalibacter pullicola</name>
    <dbReference type="NCBI Taxonomy" id="2840830"/>
    <lineage>
        <taxon>Bacteria</taxon>
        <taxon>Bacillati</taxon>
        <taxon>Bacillota</taxon>
        <taxon>Clostridia</taxon>
        <taxon>Eubacteriales</taxon>
        <taxon>Candidatus Gallacutalibacter</taxon>
    </lineage>
</organism>
<dbReference type="GO" id="GO:0016887">
    <property type="term" value="F:ATP hydrolysis activity"/>
    <property type="evidence" value="ECO:0007669"/>
    <property type="project" value="InterPro"/>
</dbReference>
<evidence type="ECO:0000256" key="1">
    <source>
        <dbReference type="ARBA" id="ARBA00022741"/>
    </source>
</evidence>
<evidence type="ECO:0000313" key="5">
    <source>
        <dbReference type="EMBL" id="HIR57880.1"/>
    </source>
</evidence>
<dbReference type="InterPro" id="IPR051309">
    <property type="entry name" value="ABCF_ATPase"/>
</dbReference>
<dbReference type="InterPro" id="IPR003593">
    <property type="entry name" value="AAA+_ATPase"/>
</dbReference>
<dbReference type="PANTHER" id="PTHR42855">
    <property type="entry name" value="ABC TRANSPORTER ATP-BINDING SUBUNIT"/>
    <property type="match status" value="1"/>
</dbReference>
<dbReference type="InterPro" id="IPR003439">
    <property type="entry name" value="ABC_transporter-like_ATP-bd"/>
</dbReference>
<accession>A0A9D1J245</accession>
<dbReference type="NCBIfam" id="NF000355">
    <property type="entry name" value="ribo_prot_ABC_F"/>
    <property type="match status" value="1"/>
</dbReference>
<dbReference type="SMART" id="SM00382">
    <property type="entry name" value="AAA"/>
    <property type="match status" value="2"/>
</dbReference>
<name>A0A9D1J245_9FIRM</name>
<dbReference type="Proteomes" id="UP000886785">
    <property type="component" value="Unassembled WGS sequence"/>
</dbReference>
<dbReference type="Gene3D" id="3.40.50.300">
    <property type="entry name" value="P-loop containing nucleotide triphosphate hydrolases"/>
    <property type="match status" value="2"/>
</dbReference>
<dbReference type="InterPro" id="IPR027417">
    <property type="entry name" value="P-loop_NTPase"/>
</dbReference>
<reference evidence="5" key="1">
    <citation type="submission" date="2020-10" db="EMBL/GenBank/DDBJ databases">
        <authorList>
            <person name="Gilroy R."/>
        </authorList>
    </citation>
    <scope>NUCLEOTIDE SEQUENCE</scope>
    <source>
        <strain evidence="5">ChiSjej1B19-7085</strain>
    </source>
</reference>
<keyword evidence="1" id="KW-0547">Nucleotide-binding</keyword>
<dbReference type="AlphaFoldDB" id="A0A9D1J245"/>
<feature type="domain" description="ABC transporter" evidence="4">
    <location>
        <begin position="310"/>
        <end position="505"/>
    </location>
</feature>
<dbReference type="PANTHER" id="PTHR42855:SF2">
    <property type="entry name" value="DRUG RESISTANCE ABC TRANSPORTER,ATP-BINDING PROTEIN"/>
    <property type="match status" value="1"/>
</dbReference>
<keyword evidence="2" id="KW-0067">ATP-binding</keyword>
<comment type="caution">
    <text evidence="5">The sequence shown here is derived from an EMBL/GenBank/DDBJ whole genome shotgun (WGS) entry which is preliminary data.</text>
</comment>
<gene>
    <name evidence="5" type="primary">abc-f</name>
    <name evidence="5" type="ORF">IAA54_09430</name>
</gene>
<dbReference type="PROSITE" id="PS50893">
    <property type="entry name" value="ABC_TRANSPORTER_2"/>
    <property type="match status" value="2"/>
</dbReference>
<reference evidence="5" key="2">
    <citation type="journal article" date="2021" name="PeerJ">
        <title>Extensive microbial diversity within the chicken gut microbiome revealed by metagenomics and culture.</title>
        <authorList>
            <person name="Gilroy R."/>
            <person name="Ravi A."/>
            <person name="Getino M."/>
            <person name="Pursley I."/>
            <person name="Horton D.L."/>
            <person name="Alikhan N.F."/>
            <person name="Baker D."/>
            <person name="Gharbi K."/>
            <person name="Hall N."/>
            <person name="Watson M."/>
            <person name="Adriaenssens E.M."/>
            <person name="Foster-Nyarko E."/>
            <person name="Jarju S."/>
            <person name="Secka A."/>
            <person name="Antonio M."/>
            <person name="Oren A."/>
            <person name="Chaudhuri R.R."/>
            <person name="La Ragione R."/>
            <person name="Hildebrand F."/>
            <person name="Pallen M.J."/>
        </authorList>
    </citation>
    <scope>NUCLEOTIDE SEQUENCE</scope>
    <source>
        <strain evidence="5">ChiSjej1B19-7085</strain>
    </source>
</reference>
<dbReference type="GO" id="GO:0005524">
    <property type="term" value="F:ATP binding"/>
    <property type="evidence" value="ECO:0007669"/>
    <property type="project" value="UniProtKB-KW"/>
</dbReference>
<sequence length="505" mass="57450">MSLIQVSHLTFSYDGSFDNVFEDISFQIDSDWRLGLIGRNGRGKTTLLRLLQGNYEYRGDILADIDFEYFPCPVEDPAAPAREVLLGKIGMHEEWELLRELSLLRVPEEVLDRPFSTLSGGEQTKLLLAALFVQEEKFVLIDEPTNHLDAQARELVGEYLQSKKGFILVSHDRSLLDSCVDHVMSINREGIEIQRGNYSSWEENRRRQDDFELAQNEKYKKEIRRLNDAARRTANWSDQVEKSKKGTRNSGLRPDRGYIGHKSAKMMQRAKNIEARRTEAVEEKSKLLKNVEENEPLKLSPLLWKGGPLVLAQDVSLSYGDHTICSGIDLEIRPGDRIALTGPNGCGKTTLLRLILEEKGAAQGRTVSCTGTFRLGSGLVISYVPQDTSSLHGSLDAFVRDCGIDAVLCRAILRKLGFERAQFEKELQGYSEGQKKKVLLAKSLCEKAHLYLWDEPLNYIDLLSREQIEDLILEYRPTLLFVEHDRTFCEKISTRTITLQKRKEG</sequence>
<dbReference type="PROSITE" id="PS00211">
    <property type="entry name" value="ABC_TRANSPORTER_1"/>
    <property type="match status" value="1"/>
</dbReference>
<dbReference type="SUPFAM" id="SSF52540">
    <property type="entry name" value="P-loop containing nucleoside triphosphate hydrolases"/>
    <property type="match status" value="2"/>
</dbReference>
<feature type="region of interest" description="Disordered" evidence="3">
    <location>
        <begin position="234"/>
        <end position="259"/>
    </location>
</feature>
<evidence type="ECO:0000256" key="2">
    <source>
        <dbReference type="ARBA" id="ARBA00022840"/>
    </source>
</evidence>
<dbReference type="EMBL" id="DVHF01000111">
    <property type="protein sequence ID" value="HIR57880.1"/>
    <property type="molecule type" value="Genomic_DNA"/>
</dbReference>
<dbReference type="CDD" id="cd03221">
    <property type="entry name" value="ABCF_EF-3"/>
    <property type="match status" value="2"/>
</dbReference>
<evidence type="ECO:0000313" key="6">
    <source>
        <dbReference type="Proteomes" id="UP000886785"/>
    </source>
</evidence>
<feature type="domain" description="ABC transporter" evidence="4">
    <location>
        <begin position="4"/>
        <end position="213"/>
    </location>
</feature>
<protein>
    <submittedName>
        <fullName evidence="5">ABC-F type ribosomal protection protein</fullName>
    </submittedName>
</protein>
<proteinExistence type="predicted"/>
<evidence type="ECO:0000256" key="3">
    <source>
        <dbReference type="SAM" id="MobiDB-lite"/>
    </source>
</evidence>